<name>A0A6J5KSB0_9CAUD</name>
<protein>
    <submittedName>
        <fullName evidence="1">Uncharacterized protein</fullName>
    </submittedName>
</protein>
<gene>
    <name evidence="1" type="ORF">UFOVP45_116</name>
</gene>
<accession>A0A6J5KSB0</accession>
<dbReference type="EMBL" id="LR796175">
    <property type="protein sequence ID" value="CAB4124045.1"/>
    <property type="molecule type" value="Genomic_DNA"/>
</dbReference>
<organism evidence="1">
    <name type="scientific">uncultured Caudovirales phage</name>
    <dbReference type="NCBI Taxonomy" id="2100421"/>
    <lineage>
        <taxon>Viruses</taxon>
        <taxon>Duplodnaviria</taxon>
        <taxon>Heunggongvirae</taxon>
        <taxon>Uroviricota</taxon>
        <taxon>Caudoviricetes</taxon>
        <taxon>Peduoviridae</taxon>
        <taxon>Maltschvirus</taxon>
        <taxon>Maltschvirus maltsch</taxon>
    </lineage>
</organism>
<proteinExistence type="predicted"/>
<reference evidence="1" key="1">
    <citation type="submission" date="2020-04" db="EMBL/GenBank/DDBJ databases">
        <authorList>
            <person name="Chiriac C."/>
            <person name="Salcher M."/>
            <person name="Ghai R."/>
            <person name="Kavagutti S V."/>
        </authorList>
    </citation>
    <scope>NUCLEOTIDE SEQUENCE</scope>
</reference>
<evidence type="ECO:0000313" key="1">
    <source>
        <dbReference type="EMBL" id="CAB4124045.1"/>
    </source>
</evidence>
<sequence length="69" mass="7276">MMLISEPSSVIGRRCLDILGLLSLGSFGCWSVAVTLADVLSVVGSEPSSTNLMDAIVTPAKDALLFRHL</sequence>